<protein>
    <submittedName>
        <fullName evidence="4">WD domain, G-beta repeat</fullName>
    </submittedName>
</protein>
<keyword evidence="5" id="KW-1185">Reference proteome</keyword>
<keyword evidence="1 3" id="KW-0853">WD repeat</keyword>
<dbReference type="InterPro" id="IPR001680">
    <property type="entry name" value="WD40_rpt"/>
</dbReference>
<dbReference type="EMBL" id="CP036276">
    <property type="protein sequence ID" value="QDU45919.1"/>
    <property type="molecule type" value="Genomic_DNA"/>
</dbReference>
<dbReference type="Gene3D" id="2.130.10.10">
    <property type="entry name" value="YVTN repeat-like/Quinoprotein amine dehydrogenase"/>
    <property type="match status" value="1"/>
</dbReference>
<dbReference type="InterPro" id="IPR011047">
    <property type="entry name" value="Quinoprotein_ADH-like_sf"/>
</dbReference>
<dbReference type="InterPro" id="IPR015943">
    <property type="entry name" value="WD40/YVTN_repeat-like_dom_sf"/>
</dbReference>
<evidence type="ECO:0000313" key="4">
    <source>
        <dbReference type="EMBL" id="QDU45919.1"/>
    </source>
</evidence>
<dbReference type="InterPro" id="IPR050505">
    <property type="entry name" value="WDR55/POC1"/>
</dbReference>
<dbReference type="Proteomes" id="UP000319383">
    <property type="component" value="Chromosome"/>
</dbReference>
<dbReference type="PANTHER" id="PTHR44019">
    <property type="entry name" value="WD REPEAT-CONTAINING PROTEIN 55"/>
    <property type="match status" value="1"/>
</dbReference>
<dbReference type="PROSITE" id="PS50294">
    <property type="entry name" value="WD_REPEATS_REGION"/>
    <property type="match status" value="1"/>
</dbReference>
<organism evidence="4 5">
    <name type="scientific">Symmachiella dynata</name>
    <dbReference type="NCBI Taxonomy" id="2527995"/>
    <lineage>
        <taxon>Bacteria</taxon>
        <taxon>Pseudomonadati</taxon>
        <taxon>Planctomycetota</taxon>
        <taxon>Planctomycetia</taxon>
        <taxon>Planctomycetales</taxon>
        <taxon>Planctomycetaceae</taxon>
        <taxon>Symmachiella</taxon>
    </lineage>
</organism>
<keyword evidence="2" id="KW-0677">Repeat</keyword>
<evidence type="ECO:0000256" key="1">
    <source>
        <dbReference type="ARBA" id="ARBA00022574"/>
    </source>
</evidence>
<dbReference type="SMART" id="SM00320">
    <property type="entry name" value="WD40"/>
    <property type="match status" value="2"/>
</dbReference>
<dbReference type="AlphaFoldDB" id="A0A517ZTW4"/>
<proteinExistence type="predicted"/>
<dbReference type="PANTHER" id="PTHR44019:SF8">
    <property type="entry name" value="POC1 CENTRIOLAR PROTEIN HOMOLOG"/>
    <property type="match status" value="1"/>
</dbReference>
<dbReference type="KEGG" id="sdyn:Mal52_44160"/>
<evidence type="ECO:0000256" key="3">
    <source>
        <dbReference type="PROSITE-ProRule" id="PRU00221"/>
    </source>
</evidence>
<name>A0A517ZTW4_9PLAN</name>
<dbReference type="SUPFAM" id="SSF50998">
    <property type="entry name" value="Quinoprotein alcohol dehydrogenase-like"/>
    <property type="match status" value="1"/>
</dbReference>
<dbReference type="Pfam" id="PF00400">
    <property type="entry name" value="WD40"/>
    <property type="match status" value="2"/>
</dbReference>
<sequence>MADDSKSAETVYNFREKMSETSIDLSSIAFSGDSSTLVVVKRVGSPRRIVLEQLFGHWRGEFVVFDLSANTQRSVQIKDGPGVSDFAVVIPMINVDKTLVPPNDVLYVQGLSSWDLPRKSASRHTDVKLGLVRSNTVIKEFPYTTALPTKSIAIDSKMTRLAICNYADQTTHPVPGEFELWKLNPPELLIEHKSDHTMFNSTTISPDGNVVVAGGGEWIPERKMILGKLVESGRLSYRGELQFWNTADGKKIREIQIEDRAVRCLDYSPDGKFVVTGFQDASVAWWSVANGDEVTDIRFDKPSPERGRSFGPFAVQQCVFSPDGRLLAVSVGSYNIGSKWGELHIVDTETMEVIETVWKKAAHVIGNVVFSPDGKMLAAVCLDGTLMVWGVQSR</sequence>
<accession>A0A517ZTW4</accession>
<evidence type="ECO:0000313" key="5">
    <source>
        <dbReference type="Proteomes" id="UP000319383"/>
    </source>
</evidence>
<feature type="repeat" description="WD" evidence="3">
    <location>
        <begin position="255"/>
        <end position="296"/>
    </location>
</feature>
<gene>
    <name evidence="4" type="ORF">Mal52_44160</name>
</gene>
<reference evidence="4 5" key="1">
    <citation type="submission" date="2019-02" db="EMBL/GenBank/DDBJ databases">
        <title>Deep-cultivation of Planctomycetes and their phenomic and genomic characterization uncovers novel biology.</title>
        <authorList>
            <person name="Wiegand S."/>
            <person name="Jogler M."/>
            <person name="Boedeker C."/>
            <person name="Pinto D."/>
            <person name="Vollmers J."/>
            <person name="Rivas-Marin E."/>
            <person name="Kohn T."/>
            <person name="Peeters S.H."/>
            <person name="Heuer A."/>
            <person name="Rast P."/>
            <person name="Oberbeckmann S."/>
            <person name="Bunk B."/>
            <person name="Jeske O."/>
            <person name="Meyerdierks A."/>
            <person name="Storesund J.E."/>
            <person name="Kallscheuer N."/>
            <person name="Luecker S."/>
            <person name="Lage O.M."/>
            <person name="Pohl T."/>
            <person name="Merkel B.J."/>
            <person name="Hornburger P."/>
            <person name="Mueller R.-W."/>
            <person name="Bruemmer F."/>
            <person name="Labrenz M."/>
            <person name="Spormann A.M."/>
            <person name="Op den Camp H."/>
            <person name="Overmann J."/>
            <person name="Amann R."/>
            <person name="Jetten M.S.M."/>
            <person name="Mascher T."/>
            <person name="Medema M.H."/>
            <person name="Devos D.P."/>
            <person name="Kaster A.-K."/>
            <person name="Ovreas L."/>
            <person name="Rohde M."/>
            <person name="Galperin M.Y."/>
            <person name="Jogler C."/>
        </authorList>
    </citation>
    <scope>NUCLEOTIDE SEQUENCE [LARGE SCALE GENOMIC DNA]</scope>
    <source>
        <strain evidence="4 5">Mal52</strain>
    </source>
</reference>
<dbReference type="PROSITE" id="PS50082">
    <property type="entry name" value="WD_REPEATS_2"/>
    <property type="match status" value="2"/>
</dbReference>
<feature type="repeat" description="WD" evidence="3">
    <location>
        <begin position="365"/>
        <end position="394"/>
    </location>
</feature>
<evidence type="ECO:0000256" key="2">
    <source>
        <dbReference type="ARBA" id="ARBA00022737"/>
    </source>
</evidence>